<keyword evidence="3" id="KW-1185">Reference proteome</keyword>
<dbReference type="Proteomes" id="UP000001744">
    <property type="component" value="Unassembled WGS sequence"/>
</dbReference>
<dbReference type="VEuPathDB" id="FungiDB:SJAG_03269"/>
<organism evidence="2 3">
    <name type="scientific">Schizosaccharomyces japonicus (strain yFS275 / FY16936)</name>
    <name type="common">Fission yeast</name>
    <dbReference type="NCBI Taxonomy" id="402676"/>
    <lineage>
        <taxon>Eukaryota</taxon>
        <taxon>Fungi</taxon>
        <taxon>Dikarya</taxon>
        <taxon>Ascomycota</taxon>
        <taxon>Taphrinomycotina</taxon>
        <taxon>Schizosaccharomycetes</taxon>
        <taxon>Schizosaccharomycetales</taxon>
        <taxon>Schizosaccharomycetaceae</taxon>
        <taxon>Schizosaccharomyces</taxon>
    </lineage>
</organism>
<protein>
    <submittedName>
        <fullName evidence="2">Uncharacterized protein</fullName>
    </submittedName>
</protein>
<proteinExistence type="predicted"/>
<dbReference type="GeneID" id="7052438"/>
<feature type="compositionally biased region" description="Basic and acidic residues" evidence="1">
    <location>
        <begin position="1"/>
        <end position="12"/>
    </location>
</feature>
<dbReference type="AlphaFoldDB" id="B6K3S8"/>
<evidence type="ECO:0000313" key="2">
    <source>
        <dbReference type="EMBL" id="EEB08135.1"/>
    </source>
</evidence>
<sequence length="509" mass="52355">MNVPDETAHLDGPKGSSSSTSSSSLSTSQKTTVLDWKQKSDTSLFVGKKRNDLMNGGSGEAPRNGNGNGNTNTASSGMDGTVNGDGSARNRHTAASGGSNSSNGSSYRYNGMNDAALGVVEVVPGARAMYHVQMNSFAPRNTNAGLLPNHVGVQAAAGLLPPGSGYGGPVFVSDGTNLGAPGPMGPNYGPTNVGRGHRGRPRHASPSPSPSGMNRGRPKRGGRIIDVHVKLAGSSSSRTVPFQPSRQTPIFQYSSHFLSNKPVRVRLPGSKPVFVSPRGVTSNHGFNMSSPAPSSDNHGGPGAAVVNTAPPAEFFVNMNSLASSHAAAVAASEPNKNKMYPSVDSSVSTVMSSGSASTEEAMGGDAAAIPTMMPAAAVSAGPYVSNPAGAATTSVAAAAAGATSSPYYPASFQTYPQYSYVPPPPQYWQFAAASPYHPYVYMSPYNYAPPMAYRDASAAAAAATPYASENSSAPMPPAMVGAPGMLYYYDSSQYYYPYMPAAGDAEPQH</sequence>
<dbReference type="HOGENOM" id="CLU_535463_0_0_1"/>
<name>B6K3S8_SCHJY</name>
<accession>B6K3S8</accession>
<feature type="compositionally biased region" description="Low complexity" evidence="1">
    <location>
        <begin position="96"/>
        <end position="106"/>
    </location>
</feature>
<reference evidence="2 3" key="1">
    <citation type="journal article" date="2011" name="Science">
        <title>Comparative functional genomics of the fission yeasts.</title>
        <authorList>
            <person name="Rhind N."/>
            <person name="Chen Z."/>
            <person name="Yassour M."/>
            <person name="Thompson D.A."/>
            <person name="Haas B.J."/>
            <person name="Habib N."/>
            <person name="Wapinski I."/>
            <person name="Roy S."/>
            <person name="Lin M.F."/>
            <person name="Heiman D.I."/>
            <person name="Young S.K."/>
            <person name="Furuya K."/>
            <person name="Guo Y."/>
            <person name="Pidoux A."/>
            <person name="Chen H.M."/>
            <person name="Robbertse B."/>
            <person name="Goldberg J.M."/>
            <person name="Aoki K."/>
            <person name="Bayne E.H."/>
            <person name="Berlin A.M."/>
            <person name="Desjardins C.A."/>
            <person name="Dobbs E."/>
            <person name="Dukaj L."/>
            <person name="Fan L."/>
            <person name="FitzGerald M.G."/>
            <person name="French C."/>
            <person name="Gujja S."/>
            <person name="Hansen K."/>
            <person name="Keifenheim D."/>
            <person name="Levin J.Z."/>
            <person name="Mosher R.A."/>
            <person name="Mueller C.A."/>
            <person name="Pfiffner J."/>
            <person name="Priest M."/>
            <person name="Russ C."/>
            <person name="Smialowska A."/>
            <person name="Swoboda P."/>
            <person name="Sykes S.M."/>
            <person name="Vaughn M."/>
            <person name="Vengrova S."/>
            <person name="Yoder R."/>
            <person name="Zeng Q."/>
            <person name="Allshire R."/>
            <person name="Baulcombe D."/>
            <person name="Birren B.W."/>
            <person name="Brown W."/>
            <person name="Ekwall K."/>
            <person name="Kellis M."/>
            <person name="Leatherwood J."/>
            <person name="Levin H."/>
            <person name="Margalit H."/>
            <person name="Martienssen R."/>
            <person name="Nieduszynski C.A."/>
            <person name="Spatafora J.W."/>
            <person name="Friedman N."/>
            <person name="Dalgaard J.Z."/>
            <person name="Baumann P."/>
            <person name="Niki H."/>
            <person name="Regev A."/>
            <person name="Nusbaum C."/>
        </authorList>
    </citation>
    <scope>NUCLEOTIDE SEQUENCE [LARGE SCALE GENOMIC DNA]</scope>
    <source>
        <strain evidence="3">yFS275 / FY16936</strain>
    </source>
</reference>
<evidence type="ECO:0000256" key="1">
    <source>
        <dbReference type="SAM" id="MobiDB-lite"/>
    </source>
</evidence>
<dbReference type="EMBL" id="KE651167">
    <property type="protein sequence ID" value="EEB08135.1"/>
    <property type="molecule type" value="Genomic_DNA"/>
</dbReference>
<dbReference type="JaponicusDB" id="SJAG_03269"/>
<evidence type="ECO:0000313" key="3">
    <source>
        <dbReference type="Proteomes" id="UP000001744"/>
    </source>
</evidence>
<feature type="compositionally biased region" description="Low complexity" evidence="1">
    <location>
        <begin position="16"/>
        <end position="28"/>
    </location>
</feature>
<feature type="region of interest" description="Disordered" evidence="1">
    <location>
        <begin position="1"/>
        <end position="106"/>
    </location>
</feature>
<dbReference type="RefSeq" id="XP_002174428.1">
    <property type="nucleotide sequence ID" value="XM_002174392.2"/>
</dbReference>
<gene>
    <name evidence="2" type="ORF">SJAG_03269</name>
</gene>
<feature type="region of interest" description="Disordered" evidence="1">
    <location>
        <begin position="181"/>
        <end position="221"/>
    </location>
</feature>